<dbReference type="Proteomes" id="UP000515563">
    <property type="component" value="Chromosome"/>
</dbReference>
<dbReference type="GO" id="GO:0003700">
    <property type="term" value="F:DNA-binding transcription factor activity"/>
    <property type="evidence" value="ECO:0007669"/>
    <property type="project" value="InterPro"/>
</dbReference>
<dbReference type="Gene3D" id="3.40.50.300">
    <property type="entry name" value="P-loop containing nucleotide triphosphate hydrolases"/>
    <property type="match status" value="1"/>
</dbReference>
<dbReference type="Gene3D" id="1.10.10.10">
    <property type="entry name" value="Winged helix-like DNA-binding domain superfamily/Winged helix DNA-binding domain"/>
    <property type="match status" value="1"/>
</dbReference>
<organism evidence="2 3">
    <name type="scientific">Kribbella qitaiheensis</name>
    <dbReference type="NCBI Taxonomy" id="1544730"/>
    <lineage>
        <taxon>Bacteria</taxon>
        <taxon>Bacillati</taxon>
        <taxon>Actinomycetota</taxon>
        <taxon>Actinomycetes</taxon>
        <taxon>Propionibacteriales</taxon>
        <taxon>Kribbellaceae</taxon>
        <taxon>Kribbella</taxon>
    </lineage>
</organism>
<dbReference type="SUPFAM" id="SSF46785">
    <property type="entry name" value="Winged helix' DNA-binding domain"/>
    <property type="match status" value="1"/>
</dbReference>
<dbReference type="Pfam" id="PF13481">
    <property type="entry name" value="AAA_25"/>
    <property type="match status" value="1"/>
</dbReference>
<name>A0A7G6X6R7_9ACTN</name>
<dbReference type="EMBL" id="CP043661">
    <property type="protein sequence ID" value="QNE21932.1"/>
    <property type="molecule type" value="Genomic_DNA"/>
</dbReference>
<evidence type="ECO:0000313" key="2">
    <source>
        <dbReference type="EMBL" id="QNE21932.1"/>
    </source>
</evidence>
<dbReference type="SUPFAM" id="SSF52540">
    <property type="entry name" value="P-loop containing nucleoside triphosphate hydrolases"/>
    <property type="match status" value="1"/>
</dbReference>
<evidence type="ECO:0000313" key="3">
    <source>
        <dbReference type="Proteomes" id="UP000515563"/>
    </source>
</evidence>
<dbReference type="InterPro" id="IPR036390">
    <property type="entry name" value="WH_DNA-bd_sf"/>
</dbReference>
<keyword evidence="3" id="KW-1185">Reference proteome</keyword>
<sequence length="366" mass="38777">MQPLRLPLRHPRLAAHRIDLVEGIGVTANPLDPGTYGDPYGDQLGSNVRPLHPFADAWTADRLVHHDFPEPNWAIASLVPEGLSVLAGAPKVGKSWLALGWAVAVAGGYRALGSIDCAAGPVLYLALEDNPRRLQGRILKVLDGAAAPGGLYLPTACLNLPAGGADMIRAWLDAHPGARMVVIDVFAKVRGQAAGSNAYTDDYRAAGIAKAIADEYGIAVVLVHHTRKMAADDFLEELSGTNGIAGAADTIHVLSRSRHEADAVLKTTGRDVEEAERALKFDQPTGTWSLLDGPALDHTLSDTSAVILRYVRAHQGATPKEIADTTGIAYENTKRTCSRMEKRGHLVRVGDGQYAAPPDAGTGGLP</sequence>
<reference evidence="2 3" key="2">
    <citation type="journal article" date="2020" name="Microbiol. Resour. Announc.">
        <title>Antarctic desert soil bacteria exhibit high novel natural product potential, evaluated through long-read genome sequencing and comparative genomics.</title>
        <authorList>
            <person name="Benaud N."/>
            <person name="Edwards R.J."/>
            <person name="Amos T.G."/>
            <person name="D'Agostino P.M."/>
            <person name="Gutierrez-Chavez C."/>
            <person name="Montgomery K."/>
            <person name="Nicetic I."/>
            <person name="Ferrari B.C."/>
        </authorList>
    </citation>
    <scope>NUCLEOTIDE SEQUENCE [LARGE SCALE GENOMIC DNA]</scope>
    <source>
        <strain evidence="2 3">SPB151</strain>
    </source>
</reference>
<protein>
    <submittedName>
        <fullName evidence="2">AAA family ATPase</fullName>
    </submittedName>
</protein>
<dbReference type="KEGG" id="kqi:F1D05_33490"/>
<dbReference type="InterPro" id="IPR027417">
    <property type="entry name" value="P-loop_NTPase"/>
</dbReference>
<dbReference type="InterPro" id="IPR000835">
    <property type="entry name" value="HTH_MarR-typ"/>
</dbReference>
<dbReference type="AlphaFoldDB" id="A0A7G6X6R7"/>
<proteinExistence type="predicted"/>
<evidence type="ECO:0000259" key="1">
    <source>
        <dbReference type="Pfam" id="PF12802"/>
    </source>
</evidence>
<reference evidence="3" key="1">
    <citation type="submission" date="2019-09" db="EMBL/GenBank/DDBJ databases">
        <title>Antimicrobial potential of Antarctic Bacteria.</title>
        <authorList>
            <person name="Benaud N."/>
            <person name="Edwards R.J."/>
            <person name="Ferrari B.C."/>
        </authorList>
    </citation>
    <scope>NUCLEOTIDE SEQUENCE [LARGE SCALE GENOMIC DNA]</scope>
    <source>
        <strain evidence="3">SPB151</strain>
    </source>
</reference>
<feature type="domain" description="HTH marR-type" evidence="1">
    <location>
        <begin position="299"/>
        <end position="351"/>
    </location>
</feature>
<gene>
    <name evidence="2" type="ORF">F1D05_33490</name>
</gene>
<dbReference type="InterPro" id="IPR036388">
    <property type="entry name" value="WH-like_DNA-bd_sf"/>
</dbReference>
<dbReference type="Pfam" id="PF12802">
    <property type="entry name" value="MarR_2"/>
    <property type="match status" value="1"/>
</dbReference>
<accession>A0A7G6X6R7</accession>